<name>A0A0C9XMD7_9AGAM</name>
<dbReference type="AlphaFoldDB" id="A0A0C9XMD7"/>
<proteinExistence type="predicted"/>
<protein>
    <submittedName>
        <fullName evidence="1">Uncharacterized protein</fullName>
    </submittedName>
</protein>
<reference evidence="2" key="2">
    <citation type="submission" date="2015-01" db="EMBL/GenBank/DDBJ databases">
        <title>Evolutionary Origins and Diversification of the Mycorrhizal Mutualists.</title>
        <authorList>
            <consortium name="DOE Joint Genome Institute"/>
            <consortium name="Mycorrhizal Genomics Consortium"/>
            <person name="Kohler A."/>
            <person name="Kuo A."/>
            <person name="Nagy L.G."/>
            <person name="Floudas D."/>
            <person name="Copeland A."/>
            <person name="Barry K.W."/>
            <person name="Cichocki N."/>
            <person name="Veneault-Fourrey C."/>
            <person name="LaButti K."/>
            <person name="Lindquist E.A."/>
            <person name="Lipzen A."/>
            <person name="Lundell T."/>
            <person name="Morin E."/>
            <person name="Murat C."/>
            <person name="Riley R."/>
            <person name="Ohm R."/>
            <person name="Sun H."/>
            <person name="Tunlid A."/>
            <person name="Henrissat B."/>
            <person name="Grigoriev I.V."/>
            <person name="Hibbett D.S."/>
            <person name="Martin F."/>
        </authorList>
    </citation>
    <scope>NUCLEOTIDE SEQUENCE [LARGE SCALE GENOMIC DNA]</scope>
    <source>
        <strain evidence="2">441</strain>
    </source>
</reference>
<reference evidence="1 2" key="1">
    <citation type="submission" date="2014-04" db="EMBL/GenBank/DDBJ databases">
        <authorList>
            <consortium name="DOE Joint Genome Institute"/>
            <person name="Kuo A."/>
            <person name="Kohler A."/>
            <person name="Costa M.D."/>
            <person name="Nagy L.G."/>
            <person name="Floudas D."/>
            <person name="Copeland A."/>
            <person name="Barry K.W."/>
            <person name="Cichocki N."/>
            <person name="Veneault-Fourrey C."/>
            <person name="LaButti K."/>
            <person name="Lindquist E.A."/>
            <person name="Lipzen A."/>
            <person name="Lundell T."/>
            <person name="Morin E."/>
            <person name="Murat C."/>
            <person name="Sun H."/>
            <person name="Tunlid A."/>
            <person name="Henrissat B."/>
            <person name="Grigoriev I.V."/>
            <person name="Hibbett D.S."/>
            <person name="Martin F."/>
            <person name="Nordberg H.P."/>
            <person name="Cantor M.N."/>
            <person name="Hua S.X."/>
        </authorList>
    </citation>
    <scope>NUCLEOTIDE SEQUENCE [LARGE SCALE GENOMIC DNA]</scope>
    <source>
        <strain evidence="1 2">441</strain>
    </source>
</reference>
<dbReference type="Proteomes" id="UP000054018">
    <property type="component" value="Unassembled WGS sequence"/>
</dbReference>
<dbReference type="HOGENOM" id="CLU_155624_3_0_1"/>
<evidence type="ECO:0000313" key="2">
    <source>
        <dbReference type="Proteomes" id="UP000054018"/>
    </source>
</evidence>
<sequence length="84" mass="9840">MFHKLLVDFIIADDQSLCIVKCEEFWHLLLLLKNDLKDSDIPHHTKIKSNILQAWKDYFTVLKTDLQHAVGNISFTIDIWSLDS</sequence>
<dbReference type="EMBL" id="KN833991">
    <property type="protein sequence ID" value="KIK13495.1"/>
    <property type="molecule type" value="Genomic_DNA"/>
</dbReference>
<evidence type="ECO:0000313" key="1">
    <source>
        <dbReference type="EMBL" id="KIK13495.1"/>
    </source>
</evidence>
<dbReference type="OrthoDB" id="1607513at2759"/>
<gene>
    <name evidence="1" type="ORF">PISMIDRAFT_118780</name>
</gene>
<organism evidence="1 2">
    <name type="scientific">Pisolithus microcarpus 441</name>
    <dbReference type="NCBI Taxonomy" id="765257"/>
    <lineage>
        <taxon>Eukaryota</taxon>
        <taxon>Fungi</taxon>
        <taxon>Dikarya</taxon>
        <taxon>Basidiomycota</taxon>
        <taxon>Agaricomycotina</taxon>
        <taxon>Agaricomycetes</taxon>
        <taxon>Agaricomycetidae</taxon>
        <taxon>Boletales</taxon>
        <taxon>Sclerodermatineae</taxon>
        <taxon>Pisolithaceae</taxon>
        <taxon>Pisolithus</taxon>
    </lineage>
</organism>
<keyword evidence="2" id="KW-1185">Reference proteome</keyword>
<accession>A0A0C9XMD7</accession>